<keyword evidence="3" id="KW-1185">Reference proteome</keyword>
<feature type="compositionally biased region" description="Polar residues" evidence="1">
    <location>
        <begin position="51"/>
        <end position="61"/>
    </location>
</feature>
<accession>A0A8X6VDS8</accession>
<gene>
    <name evidence="2" type="ORF">TNCV_4550961</name>
</gene>
<dbReference type="AlphaFoldDB" id="A0A8X6VDS8"/>
<organism evidence="2 3">
    <name type="scientific">Trichonephila clavipes</name>
    <name type="common">Golden silk orbweaver</name>
    <name type="synonym">Nephila clavipes</name>
    <dbReference type="NCBI Taxonomy" id="2585209"/>
    <lineage>
        <taxon>Eukaryota</taxon>
        <taxon>Metazoa</taxon>
        <taxon>Ecdysozoa</taxon>
        <taxon>Arthropoda</taxon>
        <taxon>Chelicerata</taxon>
        <taxon>Arachnida</taxon>
        <taxon>Araneae</taxon>
        <taxon>Araneomorphae</taxon>
        <taxon>Entelegynae</taxon>
        <taxon>Araneoidea</taxon>
        <taxon>Nephilidae</taxon>
        <taxon>Trichonephila</taxon>
    </lineage>
</organism>
<dbReference type="EMBL" id="BMAU01021241">
    <property type="protein sequence ID" value="GFY03759.1"/>
    <property type="molecule type" value="Genomic_DNA"/>
</dbReference>
<proteinExistence type="predicted"/>
<sequence>MAPEGAPTMQHLRKDIKLDRFNLLRIPLNVESLIKPEMSNPQHSNHEFETRGNSTATSNRIAPSHHSPVPHRTCGRSTSFLIAPSRQHRVLIDHHPDSAASFIQSGGTSSNCYYCPRLASSCCYFQRLASSRRLLLPTDINIKDSKIFQIGDGELNLRSNSQRHLAYIYALQSTFQKIK</sequence>
<comment type="caution">
    <text evidence="2">The sequence shown here is derived from an EMBL/GenBank/DDBJ whole genome shotgun (WGS) entry which is preliminary data.</text>
</comment>
<evidence type="ECO:0000256" key="1">
    <source>
        <dbReference type="SAM" id="MobiDB-lite"/>
    </source>
</evidence>
<reference evidence="2" key="1">
    <citation type="submission" date="2020-08" db="EMBL/GenBank/DDBJ databases">
        <title>Multicomponent nature underlies the extraordinary mechanical properties of spider dragline silk.</title>
        <authorList>
            <person name="Kono N."/>
            <person name="Nakamura H."/>
            <person name="Mori M."/>
            <person name="Yoshida Y."/>
            <person name="Ohtoshi R."/>
            <person name="Malay A.D."/>
            <person name="Moran D.A.P."/>
            <person name="Tomita M."/>
            <person name="Numata K."/>
            <person name="Arakawa K."/>
        </authorList>
    </citation>
    <scope>NUCLEOTIDE SEQUENCE</scope>
</reference>
<dbReference type="Proteomes" id="UP000887159">
    <property type="component" value="Unassembled WGS sequence"/>
</dbReference>
<protein>
    <submittedName>
        <fullName evidence="2">Uncharacterized protein</fullName>
    </submittedName>
</protein>
<evidence type="ECO:0000313" key="2">
    <source>
        <dbReference type="EMBL" id="GFY03759.1"/>
    </source>
</evidence>
<feature type="region of interest" description="Disordered" evidence="1">
    <location>
        <begin position="37"/>
        <end position="73"/>
    </location>
</feature>
<evidence type="ECO:0000313" key="3">
    <source>
        <dbReference type="Proteomes" id="UP000887159"/>
    </source>
</evidence>
<name>A0A8X6VDS8_TRICX</name>